<proteinExistence type="predicted"/>
<accession>A0AA50IHC3</accession>
<evidence type="ECO:0000313" key="2">
    <source>
        <dbReference type="Proteomes" id="UP001182455"/>
    </source>
</evidence>
<organism evidence="1 2">
    <name type="scientific">Ralstonia phage BOESR1</name>
    <dbReference type="NCBI Taxonomy" id="3034917"/>
    <lineage>
        <taxon>Viruses</taxon>
        <taxon>Duplodnaviria</taxon>
        <taxon>Heunggongvirae</taxon>
        <taxon>Uroviricota</taxon>
        <taxon>Caudoviricetes</taxon>
        <taxon>Autographivirales</taxon>
        <taxon>Autographivirales incertae sedis</taxon>
        <taxon>Boesrvirus</taxon>
        <taxon>Boesrvirus BOESR1</taxon>
    </lineage>
</organism>
<evidence type="ECO:0000313" key="1">
    <source>
        <dbReference type="EMBL" id="WLW40603.1"/>
    </source>
</evidence>
<gene>
    <name evidence="1" type="ORF">HIBIKMCM_00036</name>
</gene>
<name>A0AA50IHC3_9CAUD</name>
<sequence>MKTKGFPPVSEDLLKALEALFPNRLPDHLITGDAFINSKIGEQNVIRFLRMKFEEQNKNILEGT</sequence>
<protein>
    <submittedName>
        <fullName evidence="1">Uncharacterized protein</fullName>
    </submittedName>
</protein>
<reference evidence="1" key="1">
    <citation type="submission" date="2023-07" db="EMBL/GenBank/DDBJ databases">
        <title>First report of Ralstonia pseudosolanacearum infecting Boesenbergia rotunda from Thailand.</title>
        <authorList>
            <person name="Carroll S."/>
            <person name="McGreig S."/>
            <person name="Bryning A."/>
            <person name="Vicente J.G."/>
            <person name="Aspin A."/>
        </authorList>
    </citation>
    <scope>NUCLEOTIDE SEQUENCE</scope>
</reference>
<dbReference type="Proteomes" id="UP001182455">
    <property type="component" value="Segment"/>
</dbReference>
<keyword evidence="2" id="KW-1185">Reference proteome</keyword>
<dbReference type="EMBL" id="OR367448">
    <property type="protein sequence ID" value="WLW40603.1"/>
    <property type="molecule type" value="Genomic_DNA"/>
</dbReference>